<comment type="subcellular location">
    <subcellularLocation>
        <location evidence="1 7">Cell membrane</location>
        <topology evidence="1 7">Multi-pass membrane protein</topology>
    </subcellularLocation>
</comment>
<dbReference type="Gene3D" id="1.10.3720.10">
    <property type="entry name" value="MetI-like"/>
    <property type="match status" value="1"/>
</dbReference>
<organism evidence="8 9">
    <name type="scientific">Paenibacillus naphthalenovorans</name>
    <dbReference type="NCBI Taxonomy" id="162209"/>
    <lineage>
        <taxon>Bacteria</taxon>
        <taxon>Bacillati</taxon>
        <taxon>Bacillota</taxon>
        <taxon>Bacilli</taxon>
        <taxon>Bacillales</taxon>
        <taxon>Paenibacillaceae</taxon>
        <taxon>Paenibacillus</taxon>
    </lineage>
</organism>
<dbReference type="AlphaFoldDB" id="A0A0U2U758"/>
<keyword evidence="6 7" id="KW-0472">Membrane</keyword>
<dbReference type="Pfam" id="PF00528">
    <property type="entry name" value="BPD_transp_1"/>
    <property type="match status" value="1"/>
</dbReference>
<evidence type="ECO:0000256" key="7">
    <source>
        <dbReference type="RuleBase" id="RU363032"/>
    </source>
</evidence>
<dbReference type="CDD" id="cd06261">
    <property type="entry name" value="TM_PBP2"/>
    <property type="match status" value="1"/>
</dbReference>
<dbReference type="EMBL" id="CP013652">
    <property type="protein sequence ID" value="ALS22008.1"/>
    <property type="molecule type" value="Genomic_DNA"/>
</dbReference>
<feature type="transmembrane region" description="Helical" evidence="7">
    <location>
        <begin position="73"/>
        <end position="97"/>
    </location>
</feature>
<dbReference type="PANTHER" id="PTHR32243">
    <property type="entry name" value="MALTOSE TRANSPORT SYSTEM PERMEASE-RELATED"/>
    <property type="match status" value="1"/>
</dbReference>
<keyword evidence="3" id="KW-1003">Cell membrane</keyword>
<dbReference type="Proteomes" id="UP000061660">
    <property type="component" value="Chromosome"/>
</dbReference>
<feature type="transmembrane region" description="Helical" evidence="7">
    <location>
        <begin position="12"/>
        <end position="33"/>
    </location>
</feature>
<reference evidence="9" key="1">
    <citation type="submission" date="2015-12" db="EMBL/GenBank/DDBJ databases">
        <title>Complete genome sequences of two moderately thermophilic Paenibacillus species.</title>
        <authorList>
            <person name="Butler R.III."/>
            <person name="Wang J."/>
            <person name="Stark B.C."/>
            <person name="Pombert J.-F."/>
        </authorList>
    </citation>
    <scope>NUCLEOTIDE SEQUENCE [LARGE SCALE GENOMIC DNA]</scope>
    <source>
        <strain evidence="9">32O-Y</strain>
    </source>
</reference>
<keyword evidence="4 7" id="KW-0812">Transmembrane</keyword>
<evidence type="ECO:0000313" key="8">
    <source>
        <dbReference type="EMBL" id="ALS22008.1"/>
    </source>
</evidence>
<dbReference type="InterPro" id="IPR035906">
    <property type="entry name" value="MetI-like_sf"/>
</dbReference>
<accession>A0A0U2U758</accession>
<reference evidence="8 9" key="2">
    <citation type="journal article" date="2016" name="Genome Announc.">
        <title>Complete Genome Sequences of Two Interactive Moderate Thermophiles, Paenibacillus napthalenovorans 32O-Y and Paenibacillus sp. 32O-W.</title>
        <authorList>
            <person name="Butler R.R.III."/>
            <person name="Wang J."/>
            <person name="Stark B.C."/>
            <person name="Pombert J.F."/>
        </authorList>
    </citation>
    <scope>NUCLEOTIDE SEQUENCE [LARGE SCALE GENOMIC DNA]</scope>
    <source>
        <strain evidence="8 9">32O-Y</strain>
    </source>
</reference>
<dbReference type="PROSITE" id="PS50928">
    <property type="entry name" value="ABC_TM1"/>
    <property type="match status" value="1"/>
</dbReference>
<gene>
    <name evidence="8" type="ORF">IJ22_16340</name>
</gene>
<dbReference type="KEGG" id="pnp:IJ22_16340"/>
<dbReference type="RefSeq" id="WP_062408356.1">
    <property type="nucleotide sequence ID" value="NZ_CP013652.1"/>
</dbReference>
<feature type="transmembrane region" description="Helical" evidence="7">
    <location>
        <begin position="247"/>
        <end position="265"/>
    </location>
</feature>
<feature type="transmembrane region" description="Helical" evidence="7">
    <location>
        <begin position="109"/>
        <end position="133"/>
    </location>
</feature>
<dbReference type="SUPFAM" id="SSF161098">
    <property type="entry name" value="MetI-like"/>
    <property type="match status" value="1"/>
</dbReference>
<feature type="transmembrane region" description="Helical" evidence="7">
    <location>
        <begin position="186"/>
        <end position="211"/>
    </location>
</feature>
<dbReference type="InterPro" id="IPR050901">
    <property type="entry name" value="BP-dep_ABC_trans_perm"/>
</dbReference>
<keyword evidence="2 7" id="KW-0813">Transport</keyword>
<evidence type="ECO:0000256" key="5">
    <source>
        <dbReference type="ARBA" id="ARBA00022989"/>
    </source>
</evidence>
<dbReference type="PATRIC" id="fig|162209.4.peg.1731"/>
<keyword evidence="5 7" id="KW-1133">Transmembrane helix</keyword>
<keyword evidence="9" id="KW-1185">Reference proteome</keyword>
<dbReference type="PANTHER" id="PTHR32243:SF18">
    <property type="entry name" value="INNER MEMBRANE ABC TRANSPORTER PERMEASE PROTEIN YCJP"/>
    <property type="match status" value="1"/>
</dbReference>
<proteinExistence type="inferred from homology"/>
<dbReference type="GO" id="GO:0005886">
    <property type="term" value="C:plasma membrane"/>
    <property type="evidence" value="ECO:0007669"/>
    <property type="project" value="UniProtKB-SubCell"/>
</dbReference>
<evidence type="ECO:0000256" key="2">
    <source>
        <dbReference type="ARBA" id="ARBA00022448"/>
    </source>
</evidence>
<evidence type="ECO:0000256" key="6">
    <source>
        <dbReference type="ARBA" id="ARBA00023136"/>
    </source>
</evidence>
<evidence type="ECO:0000256" key="1">
    <source>
        <dbReference type="ARBA" id="ARBA00004651"/>
    </source>
</evidence>
<evidence type="ECO:0000256" key="3">
    <source>
        <dbReference type="ARBA" id="ARBA00022475"/>
    </source>
</evidence>
<dbReference type="GO" id="GO:0055085">
    <property type="term" value="P:transmembrane transport"/>
    <property type="evidence" value="ECO:0007669"/>
    <property type="project" value="InterPro"/>
</dbReference>
<name>A0A0U2U758_9BACL</name>
<protein>
    <submittedName>
        <fullName evidence="8">ABC transporter permease</fullName>
    </submittedName>
</protein>
<dbReference type="InterPro" id="IPR000515">
    <property type="entry name" value="MetI-like"/>
</dbReference>
<evidence type="ECO:0000256" key="4">
    <source>
        <dbReference type="ARBA" id="ARBA00022692"/>
    </source>
</evidence>
<sequence>MSAHAKYRKQEYALTVIGAAVTLLFLFPVYWMIITSLKPMGELFANPPHMFPHELTFAAYTDNFVSNRSMLGYIGNSFIIASGTMLLTLILAAPAAYGLARLRMWGKAAILILLLATQMLPTIMLAMPLFIAFSKMQLINSFPALIVANTTHSLPFAILVLRPYFLALPSGLEEAALIDGSDKFSAFWRIILPLVKPGLLTVGAFCFLWGWGDFIFALTLTTNETIRPLTMGLYKFIGEYGTEWNNLMAAATIAALPIILIFITLQQSIVSGLTSGSMKD</sequence>
<dbReference type="STRING" id="162209.IJ22_16340"/>
<comment type="similarity">
    <text evidence="7">Belongs to the binding-protein-dependent transport system permease family.</text>
</comment>
<evidence type="ECO:0000313" key="9">
    <source>
        <dbReference type="Proteomes" id="UP000061660"/>
    </source>
</evidence>